<organism evidence="3 4">
    <name type="scientific">Enterospora canceri</name>
    <dbReference type="NCBI Taxonomy" id="1081671"/>
    <lineage>
        <taxon>Eukaryota</taxon>
        <taxon>Fungi</taxon>
        <taxon>Fungi incertae sedis</taxon>
        <taxon>Microsporidia</taxon>
        <taxon>Enterocytozoonidae</taxon>
        <taxon>Enterospora</taxon>
    </lineage>
</organism>
<dbReference type="InterPro" id="IPR014790">
    <property type="entry name" value="MutL_C"/>
</dbReference>
<reference evidence="3 4" key="1">
    <citation type="journal article" date="2017" name="Environ. Microbiol.">
        <title>Decay of the glycolytic pathway and adaptation to intranuclear parasitism within Enterocytozoonidae microsporidia.</title>
        <authorList>
            <person name="Wiredu Boakye D."/>
            <person name="Jaroenlak P."/>
            <person name="Prachumwat A."/>
            <person name="Williams T.A."/>
            <person name="Bateman K.S."/>
            <person name="Itsathitphaisarn O."/>
            <person name="Sritunyalucksana K."/>
            <person name="Paszkiewicz K.H."/>
            <person name="Moore K.A."/>
            <person name="Stentiford G.D."/>
            <person name="Williams B.A."/>
        </authorList>
    </citation>
    <scope>NUCLEOTIDE SEQUENCE [LARGE SCALE GENOMIC DNA]</scope>
    <source>
        <strain evidence="3 4">GB1</strain>
    </source>
</reference>
<evidence type="ECO:0000313" key="4">
    <source>
        <dbReference type="Proteomes" id="UP000192639"/>
    </source>
</evidence>
<dbReference type="Proteomes" id="UP000192639">
    <property type="component" value="Unassembled WGS sequence"/>
</dbReference>
<evidence type="ECO:0000259" key="2">
    <source>
        <dbReference type="SMART" id="SM00853"/>
    </source>
</evidence>
<keyword evidence="4" id="KW-1185">Reference proteome</keyword>
<feature type="domain" description="MutL C-terminal dimerisation" evidence="2">
    <location>
        <begin position="443"/>
        <end position="587"/>
    </location>
</feature>
<dbReference type="AlphaFoldDB" id="A0A1Y1S9P0"/>
<dbReference type="Gene3D" id="3.30.1370.100">
    <property type="entry name" value="MutL, C-terminal domain, regulatory subdomain"/>
    <property type="match status" value="1"/>
</dbReference>
<sequence length="623" mass="71810">MNRMVFCLFNKIRPFTPNKSSLPKSRTKISQGDPMIVRIPEASVRRLKAEQYIHNTYMITKELVENALDSCSTIIMVSVKHNEIIVEDNGTGIAEDSLNLLGEFGCTSKHNTTHSMLNLKQNSNETYGFRGQALYSIASMSDLTIRTSSNDGGIGFNKEFKTGKVEQITKQKGTTVQITEIFNKCPVRKTINNKAYRRNITQIGEWLEGICVVYSGTIIFKYTDNKKEKEIVYKGCGDNLITFLKQKFGNHLLQYKDELFDIYFFPQSVISTSLMFYGRRLIKSNLRNVIDKAVAKYTDNKPTHVLFIKDVCDINISVDKSEVIINNRDQIENTLKRQIEIFMENSRHVDSLTITRTVEEDKIIKIANKLIEQPVNTFNRQKTIATPVQSNWFKPKVEPINAKQEEKEEIVEQPTQIKKQKVIRSRIELDLVVEKADFTKMEIIGQMNAGFILCKLDKTTKKYLILIDQHAADEIKNYECIKRQFNITKQKLINKVSLNLSQYQRMLVDENISVFNRNGFEVEFDDSAAYLTSVPFYKDKCFTADDFYNLLNKINDSDDLDECACDKFNEIMASKACRSSVMISKHLSQNQMEQIVRNLAHLKLPWNCPHGRPTFIVLKEMAH</sequence>
<gene>
    <name evidence="3" type="ORF">ECANGB1_2603</name>
</gene>
<dbReference type="PANTHER" id="PTHR10073">
    <property type="entry name" value="DNA MISMATCH REPAIR PROTEIN MLH, PMS, MUTL"/>
    <property type="match status" value="1"/>
</dbReference>
<evidence type="ECO:0000256" key="1">
    <source>
        <dbReference type="ARBA" id="ARBA00006082"/>
    </source>
</evidence>
<dbReference type="SUPFAM" id="SSF118116">
    <property type="entry name" value="DNA mismatch repair protein MutL"/>
    <property type="match status" value="1"/>
</dbReference>
<protein>
    <submittedName>
        <fullName evidence="3">DNA mismatch repair</fullName>
    </submittedName>
</protein>
<dbReference type="GO" id="GO:0005524">
    <property type="term" value="F:ATP binding"/>
    <property type="evidence" value="ECO:0007669"/>
    <property type="project" value="InterPro"/>
</dbReference>
<dbReference type="GO" id="GO:0016887">
    <property type="term" value="F:ATP hydrolysis activity"/>
    <property type="evidence" value="ECO:0007669"/>
    <property type="project" value="InterPro"/>
</dbReference>
<comment type="caution">
    <text evidence="3">The sequence shown here is derived from an EMBL/GenBank/DDBJ whole genome shotgun (WGS) entry which is preliminary data.</text>
</comment>
<dbReference type="InterPro" id="IPR038973">
    <property type="entry name" value="MutL/Mlh/Pms-like"/>
</dbReference>
<dbReference type="FunFam" id="3.30.1370.100:FF:000001">
    <property type="entry name" value="Mismatch repair endonuclease pms1, putative"/>
    <property type="match status" value="1"/>
</dbReference>
<dbReference type="GO" id="GO:0140664">
    <property type="term" value="F:ATP-dependent DNA damage sensor activity"/>
    <property type="evidence" value="ECO:0007669"/>
    <property type="project" value="InterPro"/>
</dbReference>
<dbReference type="InterPro" id="IPR037198">
    <property type="entry name" value="MutL_C_sf"/>
</dbReference>
<dbReference type="Gene3D" id="3.30.1540.20">
    <property type="entry name" value="MutL, C-terminal domain, dimerisation subdomain"/>
    <property type="match status" value="1"/>
</dbReference>
<dbReference type="Pfam" id="PF08676">
    <property type="entry name" value="MutL_C"/>
    <property type="match status" value="1"/>
</dbReference>
<dbReference type="InterPro" id="IPR042120">
    <property type="entry name" value="MutL_C_dimsub"/>
</dbReference>
<dbReference type="InterPro" id="IPR042121">
    <property type="entry name" value="MutL_C_regsub"/>
</dbReference>
<dbReference type="OrthoDB" id="10263226at2759"/>
<dbReference type="GO" id="GO:0006298">
    <property type="term" value="P:mismatch repair"/>
    <property type="evidence" value="ECO:0007669"/>
    <property type="project" value="InterPro"/>
</dbReference>
<dbReference type="EMBL" id="LWDP01000001">
    <property type="protein sequence ID" value="ORD95169.1"/>
    <property type="molecule type" value="Genomic_DNA"/>
</dbReference>
<dbReference type="InterPro" id="IPR036890">
    <property type="entry name" value="HATPase_C_sf"/>
</dbReference>
<proteinExistence type="inferred from homology"/>
<dbReference type="Gene3D" id="3.30.565.10">
    <property type="entry name" value="Histidine kinase-like ATPase, C-terminal domain"/>
    <property type="match status" value="1"/>
</dbReference>
<dbReference type="GO" id="GO:0032389">
    <property type="term" value="C:MutLalpha complex"/>
    <property type="evidence" value="ECO:0007669"/>
    <property type="project" value="TreeGrafter"/>
</dbReference>
<dbReference type="SMART" id="SM00853">
    <property type="entry name" value="MutL_C"/>
    <property type="match status" value="1"/>
</dbReference>
<comment type="similarity">
    <text evidence="1">Belongs to the DNA mismatch repair MutL/HexB family.</text>
</comment>
<dbReference type="PANTHER" id="PTHR10073:SF52">
    <property type="entry name" value="MISMATCH REPAIR ENDONUCLEASE PMS2"/>
    <property type="match status" value="1"/>
</dbReference>
<evidence type="ECO:0000313" key="3">
    <source>
        <dbReference type="EMBL" id="ORD95169.1"/>
    </source>
</evidence>
<accession>A0A1Y1S9P0</accession>
<dbReference type="Pfam" id="PF13589">
    <property type="entry name" value="HATPase_c_3"/>
    <property type="match status" value="1"/>
</dbReference>
<name>A0A1Y1S9P0_9MICR</name>
<dbReference type="VEuPathDB" id="MicrosporidiaDB:ECANGB1_2603"/>
<dbReference type="SUPFAM" id="SSF55874">
    <property type="entry name" value="ATPase domain of HSP90 chaperone/DNA topoisomerase II/histidine kinase"/>
    <property type="match status" value="1"/>
</dbReference>